<dbReference type="KEGG" id="ahg:AHOG_27050"/>
<dbReference type="RefSeq" id="WP_093943848.1">
    <property type="nucleotide sequence ID" value="NZ_CP022521.1"/>
</dbReference>
<dbReference type="Proteomes" id="UP000204221">
    <property type="component" value="Chromosome"/>
</dbReference>
<dbReference type="AlphaFoldDB" id="A0A221WAB8"/>
<gene>
    <name evidence="1" type="ORF">AHOG_27050</name>
</gene>
<protein>
    <submittedName>
        <fullName evidence="1">Uncharacterized protein</fullName>
    </submittedName>
</protein>
<dbReference type="OrthoDB" id="3696583at2"/>
<accession>A0A221WAB8</accession>
<keyword evidence="2" id="KW-1185">Reference proteome</keyword>
<dbReference type="EMBL" id="CP022521">
    <property type="protein sequence ID" value="ASO23008.1"/>
    <property type="molecule type" value="Genomic_DNA"/>
</dbReference>
<sequence length="126" mass="12675">MAGQVNISVPLPAGADSAAASGFQIDVDAVPALRERLLAAIEHLREAGDSAEELTDLTAPGDDPVSLAAVTGFVGRAADPAGSLTTTVAAAVAMLSDVIARLDRAAARQQSSALDPAVAHPVHRSE</sequence>
<evidence type="ECO:0000313" key="1">
    <source>
        <dbReference type="EMBL" id="ASO23008.1"/>
    </source>
</evidence>
<evidence type="ECO:0000313" key="2">
    <source>
        <dbReference type="Proteomes" id="UP000204221"/>
    </source>
</evidence>
<proteinExistence type="predicted"/>
<name>A0A221WAB8_9PSEU</name>
<reference evidence="1 2" key="1">
    <citation type="submission" date="2017-07" db="EMBL/GenBank/DDBJ databases">
        <title>Complete genome sequence of Actinoalloteichus hoggarensis DSM 45943, type strain of Actinoalloteichus hoggarensis.</title>
        <authorList>
            <person name="Ruckert C."/>
            <person name="Nouioui I."/>
            <person name="Willmese J."/>
            <person name="van Wezel G."/>
            <person name="Klenk H.-P."/>
            <person name="Kalinowski J."/>
            <person name="Zotchev S.B."/>
        </authorList>
    </citation>
    <scope>NUCLEOTIDE SEQUENCE [LARGE SCALE GENOMIC DNA]</scope>
    <source>
        <strain evidence="1 2">DSM 45943</strain>
    </source>
</reference>
<organism evidence="1 2">
    <name type="scientific">Actinoalloteichus hoggarensis</name>
    <dbReference type="NCBI Taxonomy" id="1470176"/>
    <lineage>
        <taxon>Bacteria</taxon>
        <taxon>Bacillati</taxon>
        <taxon>Actinomycetota</taxon>
        <taxon>Actinomycetes</taxon>
        <taxon>Pseudonocardiales</taxon>
        <taxon>Pseudonocardiaceae</taxon>
        <taxon>Actinoalloteichus</taxon>
    </lineage>
</organism>